<keyword evidence="4" id="KW-0614">Plasmid</keyword>
<evidence type="ECO:0000256" key="2">
    <source>
        <dbReference type="ARBA" id="ARBA00022840"/>
    </source>
</evidence>
<keyword evidence="5" id="KW-1185">Reference proteome</keyword>
<dbReference type="InterPro" id="IPR013126">
    <property type="entry name" value="Hsp_70_fam"/>
</dbReference>
<evidence type="ECO:0000313" key="4">
    <source>
        <dbReference type="EMBL" id="BAY59294.1"/>
    </source>
</evidence>
<dbReference type="AlphaFoldDB" id="A0A1Z4JRG9"/>
<dbReference type="Pfam" id="PF00012">
    <property type="entry name" value="HSP70"/>
    <property type="match status" value="1"/>
</dbReference>
<dbReference type="EMBL" id="AP018204">
    <property type="protein sequence ID" value="BAY59294.1"/>
    <property type="molecule type" value="Genomic_DNA"/>
</dbReference>
<dbReference type="GO" id="GO:0005524">
    <property type="term" value="F:ATP binding"/>
    <property type="evidence" value="ECO:0007669"/>
    <property type="project" value="UniProtKB-KW"/>
</dbReference>
<dbReference type="InterPro" id="IPR029047">
    <property type="entry name" value="HSP70_peptide-bd_sf"/>
</dbReference>
<dbReference type="Proteomes" id="UP000217895">
    <property type="component" value="Plasmid Plasmid1 dna"/>
</dbReference>
<geneLocation type="plasmid" evidence="4">
    <name>plasmid1</name>
</geneLocation>
<keyword evidence="1" id="KW-0547">Nucleotide-binding</keyword>
<accession>A0A1Z4JRG9</accession>
<organism evidence="4 5">
    <name type="scientific">Leptolyngbya boryana NIES-2135</name>
    <dbReference type="NCBI Taxonomy" id="1973484"/>
    <lineage>
        <taxon>Bacteria</taxon>
        <taxon>Bacillati</taxon>
        <taxon>Cyanobacteriota</taxon>
        <taxon>Cyanophyceae</taxon>
        <taxon>Leptolyngbyales</taxon>
        <taxon>Leptolyngbyaceae</taxon>
        <taxon>Leptolyngbya group</taxon>
        <taxon>Leptolyngbya</taxon>
    </lineage>
</organism>
<gene>
    <name evidence="4" type="ORF">NIES2135_61710</name>
</gene>
<name>A0A1Z4JRG9_LEPBY</name>
<protein>
    <submittedName>
        <fullName evidence="4">Chaperone protein DnaK</fullName>
    </submittedName>
</protein>
<proteinExistence type="predicted"/>
<evidence type="ECO:0000256" key="3">
    <source>
        <dbReference type="ARBA" id="ARBA00023186"/>
    </source>
</evidence>
<dbReference type="SUPFAM" id="SSF100920">
    <property type="entry name" value="Heat shock protein 70kD (HSP70), peptide-binding domain"/>
    <property type="match status" value="1"/>
</dbReference>
<sequence>MTPIILRDTPLPTQKVEIFSTAVDGQSNIEIHVLRANQKFTHENISLGTFRLGGIRPAPKGIPQIEVTFTVNIDGFLFFLLET</sequence>
<keyword evidence="3" id="KW-0143">Chaperone</keyword>
<reference evidence="4 5" key="1">
    <citation type="submission" date="2017-06" db="EMBL/GenBank/DDBJ databases">
        <title>Genome sequencing of cyanobaciteial culture collection at National Institute for Environmental Studies (NIES).</title>
        <authorList>
            <person name="Hirose Y."/>
            <person name="Shimura Y."/>
            <person name="Fujisawa T."/>
            <person name="Nakamura Y."/>
            <person name="Kawachi M."/>
        </authorList>
    </citation>
    <scope>NUCLEOTIDE SEQUENCE [LARGE SCALE GENOMIC DNA]</scope>
    <source>
        <strain evidence="4 5">NIES-2135</strain>
        <plasmid evidence="5">Plasmid Plasmid1 dna</plasmid>
    </source>
</reference>
<dbReference type="Gene3D" id="2.60.34.10">
    <property type="entry name" value="Substrate Binding Domain Of DNAk, Chain A, domain 1"/>
    <property type="match status" value="1"/>
</dbReference>
<keyword evidence="2" id="KW-0067">ATP-binding</keyword>
<dbReference type="PANTHER" id="PTHR19375">
    <property type="entry name" value="HEAT SHOCK PROTEIN 70KDA"/>
    <property type="match status" value="1"/>
</dbReference>
<evidence type="ECO:0000313" key="5">
    <source>
        <dbReference type="Proteomes" id="UP000217895"/>
    </source>
</evidence>
<dbReference type="GO" id="GO:0140662">
    <property type="term" value="F:ATP-dependent protein folding chaperone"/>
    <property type="evidence" value="ECO:0007669"/>
    <property type="project" value="InterPro"/>
</dbReference>
<evidence type="ECO:0000256" key="1">
    <source>
        <dbReference type="ARBA" id="ARBA00022741"/>
    </source>
</evidence>